<organism evidence="2 3">
    <name type="scientific">Blastomyces gilchristii (strain SLH14081)</name>
    <name type="common">Blastomyces dermatitidis</name>
    <dbReference type="NCBI Taxonomy" id="559298"/>
    <lineage>
        <taxon>Eukaryota</taxon>
        <taxon>Fungi</taxon>
        <taxon>Dikarya</taxon>
        <taxon>Ascomycota</taxon>
        <taxon>Pezizomycotina</taxon>
        <taxon>Eurotiomycetes</taxon>
        <taxon>Eurotiomycetidae</taxon>
        <taxon>Onygenales</taxon>
        <taxon>Ajellomycetaceae</taxon>
        <taxon>Blastomyces</taxon>
    </lineage>
</organism>
<evidence type="ECO:0000313" key="3">
    <source>
        <dbReference type="Proteomes" id="UP000002038"/>
    </source>
</evidence>
<dbReference type="EMBL" id="GG657449">
    <property type="protein sequence ID" value="OAT04931.1"/>
    <property type="molecule type" value="Genomic_DNA"/>
</dbReference>
<gene>
    <name evidence="2" type="ORF">BDBG_16362</name>
</gene>
<dbReference type="KEGG" id="bgh:BDBG_16362"/>
<name>A0A179UD06_BLAGS</name>
<evidence type="ECO:0000313" key="2">
    <source>
        <dbReference type="EMBL" id="OAT04931.1"/>
    </source>
</evidence>
<accession>A0A179UD06</accession>
<dbReference type="GeneID" id="42528507"/>
<feature type="region of interest" description="Disordered" evidence="1">
    <location>
        <begin position="1"/>
        <end position="61"/>
    </location>
</feature>
<dbReference type="Proteomes" id="UP000002038">
    <property type="component" value="Unassembled WGS sequence"/>
</dbReference>
<proteinExistence type="predicted"/>
<dbReference type="AlphaFoldDB" id="A0A179UD06"/>
<keyword evidence="3" id="KW-1185">Reference proteome</keyword>
<feature type="compositionally biased region" description="Basic and acidic residues" evidence="1">
    <location>
        <begin position="1"/>
        <end position="14"/>
    </location>
</feature>
<evidence type="ECO:0000256" key="1">
    <source>
        <dbReference type="SAM" id="MobiDB-lite"/>
    </source>
</evidence>
<reference evidence="3" key="1">
    <citation type="journal article" date="2015" name="PLoS Genet.">
        <title>The dynamic genome and transcriptome of the human fungal pathogen Blastomyces and close relative Emmonsia.</title>
        <authorList>
            <person name="Munoz J.F."/>
            <person name="Gauthier G.M."/>
            <person name="Desjardins C.A."/>
            <person name="Gallo J.E."/>
            <person name="Holder J."/>
            <person name="Sullivan T.D."/>
            <person name="Marty A.J."/>
            <person name="Carmen J.C."/>
            <person name="Chen Z."/>
            <person name="Ding L."/>
            <person name="Gujja S."/>
            <person name="Magrini V."/>
            <person name="Misas E."/>
            <person name="Mitreva M."/>
            <person name="Priest M."/>
            <person name="Saif S."/>
            <person name="Whiston E.A."/>
            <person name="Young S."/>
            <person name="Zeng Q."/>
            <person name="Goldman W.E."/>
            <person name="Mardis E.R."/>
            <person name="Taylor J.W."/>
            <person name="McEwen J.G."/>
            <person name="Clay O.K."/>
            <person name="Klein B.S."/>
            <person name="Cuomo C.A."/>
        </authorList>
    </citation>
    <scope>NUCLEOTIDE SEQUENCE [LARGE SCALE GENOMIC DNA]</scope>
    <source>
        <strain evidence="3">SLH14081</strain>
    </source>
</reference>
<feature type="compositionally biased region" description="Basic and acidic residues" evidence="1">
    <location>
        <begin position="47"/>
        <end position="61"/>
    </location>
</feature>
<dbReference type="VEuPathDB" id="FungiDB:BDBG_16362"/>
<sequence>MALHGPPKDADAHRLSTFPKTLSELRTSRHLGLRGENLRAAESPRTSQRDARREHSRYEPH</sequence>
<dbReference type="RefSeq" id="XP_031576436.1">
    <property type="nucleotide sequence ID" value="XM_031724327.1"/>
</dbReference>
<protein>
    <submittedName>
        <fullName evidence="2">Uncharacterized protein</fullName>
    </submittedName>
</protein>